<protein>
    <submittedName>
        <fullName evidence="1">Uncharacterized protein</fullName>
    </submittedName>
</protein>
<name>A0ACB7S893_HYAAI</name>
<evidence type="ECO:0000313" key="1">
    <source>
        <dbReference type="EMBL" id="KAH6930266.1"/>
    </source>
</evidence>
<accession>A0ACB7S893</accession>
<proteinExistence type="predicted"/>
<dbReference type="EMBL" id="CM023485">
    <property type="protein sequence ID" value="KAH6930266.1"/>
    <property type="molecule type" value="Genomic_DNA"/>
</dbReference>
<keyword evidence="2" id="KW-1185">Reference proteome</keyword>
<sequence length="149" mass="16810">MNHQRTFFEDAARGAGVSRRLLFTAVRAAEHVEATVSSREGSLPCVRIAGVEAALFAYTSRTVGRTRKEKEEVRYRREKGGRQHVPTKQGCRQRCPRCDVLCERLERAHALPLQAGSRHRVAVYRLRRPARSGVETCVVEKSEVAIILL</sequence>
<evidence type="ECO:0000313" key="2">
    <source>
        <dbReference type="Proteomes" id="UP000821845"/>
    </source>
</evidence>
<reference evidence="1" key="1">
    <citation type="submission" date="2020-05" db="EMBL/GenBank/DDBJ databases">
        <title>Large-scale comparative analyses of tick genomes elucidate their genetic diversity and vector capacities.</title>
        <authorList>
            <person name="Jia N."/>
            <person name="Wang J."/>
            <person name="Shi W."/>
            <person name="Du L."/>
            <person name="Sun Y."/>
            <person name="Zhan W."/>
            <person name="Jiang J."/>
            <person name="Wang Q."/>
            <person name="Zhang B."/>
            <person name="Ji P."/>
            <person name="Sakyi L.B."/>
            <person name="Cui X."/>
            <person name="Yuan T."/>
            <person name="Jiang B."/>
            <person name="Yang W."/>
            <person name="Lam T.T.-Y."/>
            <person name="Chang Q."/>
            <person name="Ding S."/>
            <person name="Wang X."/>
            <person name="Zhu J."/>
            <person name="Ruan X."/>
            <person name="Zhao L."/>
            <person name="Wei J."/>
            <person name="Que T."/>
            <person name="Du C."/>
            <person name="Cheng J."/>
            <person name="Dai P."/>
            <person name="Han X."/>
            <person name="Huang E."/>
            <person name="Gao Y."/>
            <person name="Liu J."/>
            <person name="Shao H."/>
            <person name="Ye R."/>
            <person name="Li L."/>
            <person name="Wei W."/>
            <person name="Wang X."/>
            <person name="Wang C."/>
            <person name="Yang T."/>
            <person name="Huo Q."/>
            <person name="Li W."/>
            <person name="Guo W."/>
            <person name="Chen H."/>
            <person name="Zhou L."/>
            <person name="Ni X."/>
            <person name="Tian J."/>
            <person name="Zhou Y."/>
            <person name="Sheng Y."/>
            <person name="Liu T."/>
            <person name="Pan Y."/>
            <person name="Xia L."/>
            <person name="Li J."/>
            <person name="Zhao F."/>
            <person name="Cao W."/>
        </authorList>
    </citation>
    <scope>NUCLEOTIDE SEQUENCE</scope>
    <source>
        <strain evidence="1">Hyas-2018</strain>
    </source>
</reference>
<comment type="caution">
    <text evidence="1">The sequence shown here is derived from an EMBL/GenBank/DDBJ whole genome shotgun (WGS) entry which is preliminary data.</text>
</comment>
<organism evidence="1 2">
    <name type="scientific">Hyalomma asiaticum</name>
    <name type="common">Tick</name>
    <dbReference type="NCBI Taxonomy" id="266040"/>
    <lineage>
        <taxon>Eukaryota</taxon>
        <taxon>Metazoa</taxon>
        <taxon>Ecdysozoa</taxon>
        <taxon>Arthropoda</taxon>
        <taxon>Chelicerata</taxon>
        <taxon>Arachnida</taxon>
        <taxon>Acari</taxon>
        <taxon>Parasitiformes</taxon>
        <taxon>Ixodida</taxon>
        <taxon>Ixodoidea</taxon>
        <taxon>Ixodidae</taxon>
        <taxon>Hyalomminae</taxon>
        <taxon>Hyalomma</taxon>
    </lineage>
</organism>
<gene>
    <name evidence="1" type="ORF">HPB50_012278</name>
</gene>
<dbReference type="Proteomes" id="UP000821845">
    <property type="component" value="Chromosome 5"/>
</dbReference>